<evidence type="ECO:0000256" key="3">
    <source>
        <dbReference type="ARBA" id="ARBA00023239"/>
    </source>
</evidence>
<dbReference type="PANTHER" id="PTHR21221:SF1">
    <property type="entry name" value="UREIDOGLYCOLATE LYASE"/>
    <property type="match status" value="1"/>
</dbReference>
<reference evidence="5 6" key="1">
    <citation type="submission" date="2014-03" db="EMBL/GenBank/DDBJ databases">
        <title>Bradyrhizobium valentinum sp. nov., isolated from effective nodules of Lupinus mariae-josephae, a lupine endemic of basic-lime soils in Eastern Spain.</title>
        <authorList>
            <person name="Duran D."/>
            <person name="Rey L."/>
            <person name="Navarro A."/>
            <person name="Busquets A."/>
            <person name="Imperial J."/>
            <person name="Ruiz-Argueso T."/>
        </authorList>
    </citation>
    <scope>NUCLEOTIDE SEQUENCE [LARGE SCALE GENOMIC DNA]</scope>
    <source>
        <strain evidence="5 6">PAC68</strain>
    </source>
</reference>
<dbReference type="CDD" id="cd20298">
    <property type="entry name" value="cupin_UAH"/>
    <property type="match status" value="1"/>
</dbReference>
<dbReference type="GO" id="GO:0000256">
    <property type="term" value="P:allantoin catabolic process"/>
    <property type="evidence" value="ECO:0007669"/>
    <property type="project" value="InterPro"/>
</dbReference>
<dbReference type="GO" id="GO:0006144">
    <property type="term" value="P:purine nucleobase metabolic process"/>
    <property type="evidence" value="ECO:0007669"/>
    <property type="project" value="UniProtKB-KW"/>
</dbReference>
<dbReference type="RefSeq" id="WP_057836957.1">
    <property type="nucleotide sequence ID" value="NZ_LLXZ01000120.1"/>
</dbReference>
<dbReference type="AlphaFoldDB" id="A0A0R3LKM6"/>
<accession>A0A0R3LKM6</accession>
<dbReference type="OrthoDB" id="9804602at2"/>
<dbReference type="Proteomes" id="UP000050863">
    <property type="component" value="Unassembled WGS sequence"/>
</dbReference>
<comment type="catalytic activity">
    <reaction evidence="4">
        <text>(S)-ureidoglycolate = urea + glyoxylate</text>
        <dbReference type="Rhea" id="RHEA:11304"/>
        <dbReference type="ChEBI" id="CHEBI:16199"/>
        <dbReference type="ChEBI" id="CHEBI:36655"/>
        <dbReference type="ChEBI" id="CHEBI:57296"/>
        <dbReference type="EC" id="4.3.2.3"/>
    </reaction>
</comment>
<name>A0A0R3LKM6_9BRAD</name>
<dbReference type="InterPro" id="IPR007247">
    <property type="entry name" value="Ureidogly_lyase"/>
</dbReference>
<comment type="caution">
    <text evidence="5">The sequence shown here is derived from an EMBL/GenBank/DDBJ whole genome shotgun (WGS) entry which is preliminary data.</text>
</comment>
<dbReference type="EMBL" id="LLXZ01000120">
    <property type="protein sequence ID" value="KRR05971.1"/>
    <property type="molecule type" value="Genomic_DNA"/>
</dbReference>
<dbReference type="GO" id="GO:0004848">
    <property type="term" value="F:ureidoglycolate hydrolase activity"/>
    <property type="evidence" value="ECO:0007669"/>
    <property type="project" value="UniProtKB-EC"/>
</dbReference>
<dbReference type="InterPro" id="IPR024060">
    <property type="entry name" value="Ureidoglycolate_lyase_dom_sf"/>
</dbReference>
<proteinExistence type="predicted"/>
<keyword evidence="2" id="KW-0659">Purine metabolism</keyword>
<keyword evidence="6" id="KW-1185">Reference proteome</keyword>
<gene>
    <name evidence="5" type="ORF">CQ12_02180</name>
</gene>
<dbReference type="SUPFAM" id="SSF51182">
    <property type="entry name" value="RmlC-like cupins"/>
    <property type="match status" value="1"/>
</dbReference>
<dbReference type="PIRSF" id="PIRSF017306">
    <property type="entry name" value="Ureidogly_hydro"/>
    <property type="match status" value="1"/>
</dbReference>
<evidence type="ECO:0000256" key="2">
    <source>
        <dbReference type="ARBA" id="ARBA00022631"/>
    </source>
</evidence>
<protein>
    <submittedName>
        <fullName evidence="5">Ureidoglycolate hydrolase</fullName>
        <ecNumber evidence="5">3.5.1.116</ecNumber>
    </submittedName>
</protein>
<keyword evidence="3" id="KW-0456">Lyase</keyword>
<comment type="subunit">
    <text evidence="1">Homodimer.</text>
</comment>
<keyword evidence="5" id="KW-0378">Hydrolase</keyword>
<sequence length="178" mass="19182">MLTLSVAPLTKAGFAPFGEVVETEDATPKLINEGFARRYDDLAKIDVASAGGEVNISLFIGTVRPAPIVIKMMERHPLGSQLFVPLNEMPWLVVVCADPGIPSTYRAFAASGQQGVNYARNCWHHPLLVTADASPFVVVDRKGAGSNLEEKWLEEPDWLRIAFDGASATHPGITAKPG</sequence>
<dbReference type="GO" id="GO:0050385">
    <property type="term" value="F:ureidoglycolate lyase activity"/>
    <property type="evidence" value="ECO:0007669"/>
    <property type="project" value="UniProtKB-EC"/>
</dbReference>
<evidence type="ECO:0000256" key="4">
    <source>
        <dbReference type="ARBA" id="ARBA00047684"/>
    </source>
</evidence>
<evidence type="ECO:0000313" key="6">
    <source>
        <dbReference type="Proteomes" id="UP000050863"/>
    </source>
</evidence>
<dbReference type="Gene3D" id="2.60.120.480">
    <property type="entry name" value="Ureidoglycolate hydrolase"/>
    <property type="match status" value="1"/>
</dbReference>
<evidence type="ECO:0000313" key="5">
    <source>
        <dbReference type="EMBL" id="KRR05971.1"/>
    </source>
</evidence>
<dbReference type="EC" id="3.5.1.116" evidence="5"/>
<dbReference type="PANTHER" id="PTHR21221">
    <property type="entry name" value="UREIDOGLYCOLATE HYDROLASE"/>
    <property type="match status" value="1"/>
</dbReference>
<evidence type="ECO:0000256" key="1">
    <source>
        <dbReference type="ARBA" id="ARBA00011738"/>
    </source>
</evidence>
<dbReference type="STRING" id="280332.CQ12_02180"/>
<dbReference type="Pfam" id="PF04115">
    <property type="entry name" value="Ureidogly_lyase"/>
    <property type="match status" value="1"/>
</dbReference>
<dbReference type="NCBIfam" id="NF009932">
    <property type="entry name" value="PRK13395.1"/>
    <property type="match status" value="1"/>
</dbReference>
<organism evidence="5 6">
    <name type="scientific">Bradyrhizobium jicamae</name>
    <dbReference type="NCBI Taxonomy" id="280332"/>
    <lineage>
        <taxon>Bacteria</taxon>
        <taxon>Pseudomonadati</taxon>
        <taxon>Pseudomonadota</taxon>
        <taxon>Alphaproteobacteria</taxon>
        <taxon>Hyphomicrobiales</taxon>
        <taxon>Nitrobacteraceae</taxon>
        <taxon>Bradyrhizobium</taxon>
    </lineage>
</organism>
<dbReference type="InterPro" id="IPR047233">
    <property type="entry name" value="UAH_cupin"/>
</dbReference>
<dbReference type="InterPro" id="IPR011051">
    <property type="entry name" value="RmlC_Cupin_sf"/>
</dbReference>